<evidence type="ECO:0000313" key="14">
    <source>
        <dbReference type="EMBL" id="TQB68165.1"/>
    </source>
</evidence>
<comment type="subcellular location">
    <subcellularLocation>
        <location evidence="1">Mitochondrion inner membrane</location>
        <topology evidence="1">Single-pass membrane protein</topology>
    </subcellularLocation>
</comment>
<name>A0A507QM48_MONPU</name>
<protein>
    <recommendedName>
        <fullName evidence="3">Mitochondrial inner membrane protease subunit 2</fullName>
    </recommendedName>
</protein>
<keyword evidence="5" id="KW-0812">Transmembrane</keyword>
<evidence type="ECO:0000256" key="12">
    <source>
        <dbReference type="SAM" id="MobiDB-lite"/>
    </source>
</evidence>
<dbReference type="GO" id="GO:0006627">
    <property type="term" value="P:protein processing involved in protein targeting to mitochondrion"/>
    <property type="evidence" value="ECO:0007669"/>
    <property type="project" value="InterPro"/>
</dbReference>
<dbReference type="InterPro" id="IPR000223">
    <property type="entry name" value="Pept_S26A_signal_pept_1"/>
</dbReference>
<keyword evidence="7" id="KW-0378">Hydrolase</keyword>
<dbReference type="Proteomes" id="UP000319663">
    <property type="component" value="Unassembled WGS sequence"/>
</dbReference>
<feature type="domain" description="Peptidase S26" evidence="13">
    <location>
        <begin position="90"/>
        <end position="193"/>
    </location>
</feature>
<evidence type="ECO:0000259" key="13">
    <source>
        <dbReference type="Pfam" id="PF10502"/>
    </source>
</evidence>
<feature type="region of interest" description="Disordered" evidence="12">
    <location>
        <begin position="19"/>
        <end position="40"/>
    </location>
</feature>
<evidence type="ECO:0000256" key="1">
    <source>
        <dbReference type="ARBA" id="ARBA00004434"/>
    </source>
</evidence>
<evidence type="ECO:0000256" key="6">
    <source>
        <dbReference type="ARBA" id="ARBA00022792"/>
    </source>
</evidence>
<proteinExistence type="inferred from homology"/>
<evidence type="ECO:0000256" key="8">
    <source>
        <dbReference type="ARBA" id="ARBA00022989"/>
    </source>
</evidence>
<dbReference type="Pfam" id="PF10502">
    <property type="entry name" value="Peptidase_S26"/>
    <property type="match status" value="1"/>
</dbReference>
<evidence type="ECO:0000256" key="11">
    <source>
        <dbReference type="PIRSR" id="PIRSR600223-1"/>
    </source>
</evidence>
<evidence type="ECO:0000256" key="5">
    <source>
        <dbReference type="ARBA" id="ARBA00022692"/>
    </source>
</evidence>
<dbReference type="InterPro" id="IPR037730">
    <property type="entry name" value="IMP2"/>
</dbReference>
<dbReference type="SUPFAM" id="SSF51306">
    <property type="entry name" value="LexA/Signal peptidase"/>
    <property type="match status" value="1"/>
</dbReference>
<keyword evidence="15" id="KW-1185">Reference proteome</keyword>
<keyword evidence="4" id="KW-0645">Protease</keyword>
<evidence type="ECO:0000256" key="4">
    <source>
        <dbReference type="ARBA" id="ARBA00022670"/>
    </source>
</evidence>
<dbReference type="FunFam" id="2.10.109.10:FF:000023">
    <property type="entry name" value="Mitochondrial inner membrane protease subunit 2"/>
    <property type="match status" value="1"/>
</dbReference>
<dbReference type="InterPro" id="IPR019533">
    <property type="entry name" value="Peptidase_S26"/>
</dbReference>
<evidence type="ECO:0000256" key="7">
    <source>
        <dbReference type="ARBA" id="ARBA00022801"/>
    </source>
</evidence>
<dbReference type="Gene3D" id="2.10.109.10">
    <property type="entry name" value="Umud Fragment, subunit A"/>
    <property type="match status" value="1"/>
</dbReference>
<dbReference type="STRING" id="5098.A0A507QM48"/>
<dbReference type="InterPro" id="IPR036286">
    <property type="entry name" value="LexA/Signal_pep-like_sf"/>
</dbReference>
<comment type="caution">
    <text evidence="14">The sequence shown here is derived from an EMBL/GenBank/DDBJ whole genome shotgun (WGS) entry which is preliminary data.</text>
</comment>
<reference evidence="14 15" key="1">
    <citation type="submission" date="2019-06" db="EMBL/GenBank/DDBJ databases">
        <title>Wine fermentation using esterase from Monascus purpureus.</title>
        <authorList>
            <person name="Geng C."/>
            <person name="Zhang Y."/>
        </authorList>
    </citation>
    <scope>NUCLEOTIDE SEQUENCE [LARGE SCALE GENOMIC DNA]</scope>
    <source>
        <strain evidence="14">HQ1</strain>
    </source>
</reference>
<keyword evidence="6" id="KW-0999">Mitochondrion inner membrane</keyword>
<evidence type="ECO:0000256" key="9">
    <source>
        <dbReference type="ARBA" id="ARBA00023128"/>
    </source>
</evidence>
<comment type="similarity">
    <text evidence="2">Belongs to the peptidase S26 family. IMP2 subfamily.</text>
</comment>
<evidence type="ECO:0000256" key="3">
    <source>
        <dbReference type="ARBA" id="ARBA00013650"/>
    </source>
</evidence>
<evidence type="ECO:0000256" key="10">
    <source>
        <dbReference type="ARBA" id="ARBA00023136"/>
    </source>
</evidence>
<feature type="active site" evidence="11">
    <location>
        <position position="119"/>
    </location>
</feature>
<dbReference type="PANTHER" id="PTHR46041">
    <property type="entry name" value="MITOCHONDRIAL INNER MEMBRANE PROTEASE SUBUNIT 2"/>
    <property type="match status" value="1"/>
</dbReference>
<keyword evidence="10" id="KW-0472">Membrane</keyword>
<dbReference type="OrthoDB" id="9996127at2759"/>
<keyword evidence="9" id="KW-0496">Mitochondrion</keyword>
<organism evidence="14 15">
    <name type="scientific">Monascus purpureus</name>
    <name type="common">Red mold</name>
    <name type="synonym">Monascus anka</name>
    <dbReference type="NCBI Taxonomy" id="5098"/>
    <lineage>
        <taxon>Eukaryota</taxon>
        <taxon>Fungi</taxon>
        <taxon>Dikarya</taxon>
        <taxon>Ascomycota</taxon>
        <taxon>Pezizomycotina</taxon>
        <taxon>Eurotiomycetes</taxon>
        <taxon>Eurotiomycetidae</taxon>
        <taxon>Eurotiales</taxon>
        <taxon>Aspergillaceae</taxon>
        <taxon>Monascus</taxon>
    </lineage>
</organism>
<dbReference type="GO" id="GO:0004252">
    <property type="term" value="F:serine-type endopeptidase activity"/>
    <property type="evidence" value="ECO:0007669"/>
    <property type="project" value="InterPro"/>
</dbReference>
<accession>A0A507QM48</accession>
<dbReference type="PRINTS" id="PR00727">
    <property type="entry name" value="LEADERPTASE"/>
</dbReference>
<dbReference type="GO" id="GO:0042720">
    <property type="term" value="C:mitochondrial inner membrane peptidase complex"/>
    <property type="evidence" value="ECO:0007669"/>
    <property type="project" value="InterPro"/>
</dbReference>
<dbReference type="PANTHER" id="PTHR46041:SF2">
    <property type="entry name" value="MITOCHONDRIAL INNER MEMBRANE PROTEASE SUBUNIT 2"/>
    <property type="match status" value="1"/>
</dbReference>
<sequence>MPQPRPLPKFRQKPIVRLRTPLNPKLPTPSEGTVSQSPSIDELTVNKTSAWSFPWRRSQEPLSPPPRPRIFTRIFSFLPIIPTPVRRILRVIRILAPIIPMGIFFSEHIAQIMWVRGPSMTPYLNEGYEQTNTNSDMVLVNLFPFSAGIRSMGKKRTRLERGMIVTFRSPANPNHIAIKRIIGLPGDRITTREPCLKPTQIVPFNHIWVEGDAEDPGKSLDSNTYGPVSVNLITGRVEAVLWPRPRWLRWTDWENGANTDADDHYREEVRKRVVKEAVKLQSPAI</sequence>
<keyword evidence="8" id="KW-1133">Transmembrane helix</keyword>
<dbReference type="GO" id="GO:0006465">
    <property type="term" value="P:signal peptide processing"/>
    <property type="evidence" value="ECO:0007669"/>
    <property type="project" value="InterPro"/>
</dbReference>
<dbReference type="AlphaFoldDB" id="A0A507QM48"/>
<feature type="compositionally biased region" description="Polar residues" evidence="12">
    <location>
        <begin position="30"/>
        <end position="40"/>
    </location>
</feature>
<dbReference type="CDD" id="cd06530">
    <property type="entry name" value="S26_SPase_I"/>
    <property type="match status" value="1"/>
</dbReference>
<feature type="active site" evidence="11">
    <location>
        <position position="179"/>
    </location>
</feature>
<evidence type="ECO:0000313" key="15">
    <source>
        <dbReference type="Proteomes" id="UP000319663"/>
    </source>
</evidence>
<gene>
    <name evidence="14" type="ORF">MPDQ_003893</name>
</gene>
<evidence type="ECO:0000256" key="2">
    <source>
        <dbReference type="ARBA" id="ARBA00007066"/>
    </source>
</evidence>
<dbReference type="EMBL" id="VIFY01000244">
    <property type="protein sequence ID" value="TQB68165.1"/>
    <property type="molecule type" value="Genomic_DNA"/>
</dbReference>